<name>A0ABV6R042_9CAUL</name>
<reference evidence="3 4" key="1">
    <citation type="submission" date="2024-09" db="EMBL/GenBank/DDBJ databases">
        <authorList>
            <person name="Sun Q."/>
            <person name="Mori K."/>
        </authorList>
    </citation>
    <scope>NUCLEOTIDE SEQUENCE [LARGE SCALE GENOMIC DNA]</scope>
    <source>
        <strain evidence="3 4">NCAIM B.02621</strain>
    </source>
</reference>
<dbReference type="EMBL" id="JBHLSW010000003">
    <property type="protein sequence ID" value="MFC0632991.1"/>
    <property type="molecule type" value="Genomic_DNA"/>
</dbReference>
<feature type="domain" description="Cell wall hydrolase SleB" evidence="2">
    <location>
        <begin position="160"/>
        <end position="269"/>
    </location>
</feature>
<dbReference type="Pfam" id="PF07486">
    <property type="entry name" value="Hydrolase_2"/>
    <property type="match status" value="1"/>
</dbReference>
<keyword evidence="4" id="KW-1185">Reference proteome</keyword>
<feature type="region of interest" description="Disordered" evidence="1">
    <location>
        <begin position="330"/>
        <end position="378"/>
    </location>
</feature>
<dbReference type="RefSeq" id="WP_376834424.1">
    <property type="nucleotide sequence ID" value="NZ_JBHLSW010000003.1"/>
</dbReference>
<evidence type="ECO:0000313" key="4">
    <source>
        <dbReference type="Proteomes" id="UP001589906"/>
    </source>
</evidence>
<comment type="caution">
    <text evidence="3">The sequence shown here is derived from an EMBL/GenBank/DDBJ whole genome shotgun (WGS) entry which is preliminary data.</text>
</comment>
<keyword evidence="3" id="KW-0378">Hydrolase</keyword>
<sequence length="378" mass="38873">MSILPPGASARALSAARIKPSHAAAAVGVVAGLAIGCAYAGGMAAKATTVRAQAERLDGAASAGFTEEALAAAAGGLDASALKIAQRHDPYSVAGPTQRDRQAEMMTARLEQLRTRDSGDVGLRRVSYTSPARPFHLGSSLDASRDLECLTQAVYYEARGEGRAGMQAVAQVVLNRARHPAFPKTVCGVVFQGAARRTGCQFSFTCNGAMRGRVNTAAWNRARDVAARALSGEVSAAVGNATHFHTTAVSPRWRNSLLRVTQVGQHVFYRFGGRSGSSAAFAYEPAPSLSRDAEQPVLASLDPTQPVRQAGQAVAYSLVLAQEGLALPTPAAPAAAQPAGQPAADRAAADRAAGQAPAQRPAPAPQPAAAAPETPPVA</sequence>
<evidence type="ECO:0000313" key="3">
    <source>
        <dbReference type="EMBL" id="MFC0632991.1"/>
    </source>
</evidence>
<protein>
    <submittedName>
        <fullName evidence="3">Cell wall hydrolase</fullName>
    </submittedName>
</protein>
<dbReference type="Proteomes" id="UP001589906">
    <property type="component" value="Unassembled WGS sequence"/>
</dbReference>
<proteinExistence type="predicted"/>
<organism evidence="3 4">
    <name type="scientific">Brevundimonas balnearis</name>
    <dbReference type="NCBI Taxonomy" id="1572858"/>
    <lineage>
        <taxon>Bacteria</taxon>
        <taxon>Pseudomonadati</taxon>
        <taxon>Pseudomonadota</taxon>
        <taxon>Alphaproteobacteria</taxon>
        <taxon>Caulobacterales</taxon>
        <taxon>Caulobacteraceae</taxon>
        <taxon>Brevundimonas</taxon>
    </lineage>
</organism>
<dbReference type="GO" id="GO:0016787">
    <property type="term" value="F:hydrolase activity"/>
    <property type="evidence" value="ECO:0007669"/>
    <property type="project" value="UniProtKB-KW"/>
</dbReference>
<dbReference type="Gene3D" id="1.10.10.2520">
    <property type="entry name" value="Cell wall hydrolase SleB, domain 1"/>
    <property type="match status" value="1"/>
</dbReference>
<dbReference type="InterPro" id="IPR011105">
    <property type="entry name" value="Cell_wall_hydrolase_SleB"/>
</dbReference>
<evidence type="ECO:0000259" key="2">
    <source>
        <dbReference type="Pfam" id="PF07486"/>
    </source>
</evidence>
<feature type="compositionally biased region" description="Low complexity" evidence="1">
    <location>
        <begin position="332"/>
        <end position="359"/>
    </location>
</feature>
<gene>
    <name evidence="3" type="ORF">ACFFGE_03745</name>
</gene>
<accession>A0ABV6R042</accession>
<evidence type="ECO:0000256" key="1">
    <source>
        <dbReference type="SAM" id="MobiDB-lite"/>
    </source>
</evidence>
<dbReference type="InterPro" id="IPR042047">
    <property type="entry name" value="SleB_dom1"/>
</dbReference>